<keyword evidence="2" id="KW-1185">Reference proteome</keyword>
<gene>
    <name evidence="1" type="ORF">L6773_20900</name>
</gene>
<proteinExistence type="predicted"/>
<protein>
    <recommendedName>
        <fullName evidence="3">YCII-related domain-containing protein</fullName>
    </recommendedName>
</protein>
<comment type="caution">
    <text evidence="1">The sequence shown here is derived from an EMBL/GenBank/DDBJ whole genome shotgun (WGS) entry which is preliminary data.</text>
</comment>
<sequence length="92" mass="10251">MAKVIITAEVEDAAKWEKGFRTHGDLFKKMSISKPIHLGTNDENEACICSEPDDLDKYMAILNSPATAEAMAYDGVKRDTVKVFVLDKEMNV</sequence>
<name>A0ABS9KJL2_9BACT</name>
<reference evidence="1" key="1">
    <citation type="submission" date="2022-01" db="EMBL/GenBank/DDBJ databases">
        <authorList>
            <person name="Wang Y."/>
        </authorList>
    </citation>
    <scope>NUCLEOTIDE SEQUENCE</scope>
    <source>
        <strain evidence="1">WB101</strain>
    </source>
</reference>
<dbReference type="Proteomes" id="UP001165366">
    <property type="component" value="Unassembled WGS sequence"/>
</dbReference>
<evidence type="ECO:0000313" key="1">
    <source>
        <dbReference type="EMBL" id="MCG2591042.1"/>
    </source>
</evidence>
<reference evidence="1" key="2">
    <citation type="submission" date="2024-05" db="EMBL/GenBank/DDBJ databases">
        <title>Rhodohalobacter halophilus gen. nov., sp. nov., a moderately halophilic member of the family Balneolaceae.</title>
        <authorList>
            <person name="Xia J."/>
        </authorList>
    </citation>
    <scope>NUCLEOTIDE SEQUENCE</scope>
    <source>
        <strain evidence="1">WB101</strain>
    </source>
</reference>
<dbReference type="RefSeq" id="WP_237856594.1">
    <property type="nucleotide sequence ID" value="NZ_JAKLWS010000059.1"/>
</dbReference>
<evidence type="ECO:0008006" key="3">
    <source>
        <dbReference type="Google" id="ProtNLM"/>
    </source>
</evidence>
<evidence type="ECO:0000313" key="2">
    <source>
        <dbReference type="Proteomes" id="UP001165366"/>
    </source>
</evidence>
<dbReference type="EMBL" id="JAKLWS010000059">
    <property type="protein sequence ID" value="MCG2591042.1"/>
    <property type="molecule type" value="Genomic_DNA"/>
</dbReference>
<organism evidence="1 2">
    <name type="scientific">Rhodohalobacter sulfatireducens</name>
    <dbReference type="NCBI Taxonomy" id="2911366"/>
    <lineage>
        <taxon>Bacteria</taxon>
        <taxon>Pseudomonadati</taxon>
        <taxon>Balneolota</taxon>
        <taxon>Balneolia</taxon>
        <taxon>Balneolales</taxon>
        <taxon>Balneolaceae</taxon>
        <taxon>Rhodohalobacter</taxon>
    </lineage>
</organism>
<accession>A0ABS9KJL2</accession>